<evidence type="ECO:0000313" key="7">
    <source>
        <dbReference type="EMBL" id="SDL24146.1"/>
    </source>
</evidence>
<evidence type="ECO:0000256" key="3">
    <source>
        <dbReference type="ARBA" id="ARBA00023082"/>
    </source>
</evidence>
<dbReference type="PANTHER" id="PTHR43133">
    <property type="entry name" value="RNA POLYMERASE ECF-TYPE SIGMA FACTO"/>
    <property type="match status" value="1"/>
</dbReference>
<dbReference type="InterPro" id="IPR039425">
    <property type="entry name" value="RNA_pol_sigma-70-like"/>
</dbReference>
<dbReference type="InterPro" id="IPR007627">
    <property type="entry name" value="RNA_pol_sigma70_r2"/>
</dbReference>
<accession>A0A1G9IGF0</accession>
<dbReference type="InterPro" id="IPR013325">
    <property type="entry name" value="RNA_pol_sigma_r2"/>
</dbReference>
<keyword evidence="4" id="KW-0804">Transcription</keyword>
<dbReference type="CDD" id="cd06171">
    <property type="entry name" value="Sigma70_r4"/>
    <property type="match status" value="1"/>
</dbReference>
<evidence type="ECO:0000313" key="8">
    <source>
        <dbReference type="Proteomes" id="UP000198901"/>
    </source>
</evidence>
<proteinExistence type="inferred from homology"/>
<protein>
    <submittedName>
        <fullName evidence="7">RNA polymerase sigma-70 factor, ECF subfamily</fullName>
    </submittedName>
</protein>
<sequence length="193" mass="22928">MPREADKEYFIRQSFRQDPKKGCELLFRRYYAPLCSHAARYVYTREIAEDLVSDVFYTFWKKELHLEITTSFRAYLFTAVRHRCFSYLRAEMTTGKAPDFPEVTSPFPLPDSLVEYDELHLHIEKIVSELPPQRRKAFLMSRYEGRSYQEIAERMLISTKAVEAHISKSLRTLREALKDHWLVLITLAFHDVL</sequence>
<evidence type="ECO:0000256" key="4">
    <source>
        <dbReference type="ARBA" id="ARBA00023163"/>
    </source>
</evidence>
<dbReference type="SUPFAM" id="SSF88659">
    <property type="entry name" value="Sigma3 and sigma4 domains of RNA polymerase sigma factors"/>
    <property type="match status" value="1"/>
</dbReference>
<dbReference type="STRING" id="563176.SAMN04488090_0466"/>
<dbReference type="InterPro" id="IPR014327">
    <property type="entry name" value="RNA_pol_sigma70_bacteroid"/>
</dbReference>
<dbReference type="InterPro" id="IPR036388">
    <property type="entry name" value="WH-like_DNA-bd_sf"/>
</dbReference>
<keyword evidence="8" id="KW-1185">Reference proteome</keyword>
<dbReference type="InterPro" id="IPR014284">
    <property type="entry name" value="RNA_pol_sigma-70_dom"/>
</dbReference>
<evidence type="ECO:0000256" key="2">
    <source>
        <dbReference type="ARBA" id="ARBA00023015"/>
    </source>
</evidence>
<reference evidence="7 8" key="1">
    <citation type="submission" date="2016-10" db="EMBL/GenBank/DDBJ databases">
        <authorList>
            <person name="de Groot N.N."/>
        </authorList>
    </citation>
    <scope>NUCLEOTIDE SEQUENCE [LARGE SCALE GENOMIC DNA]</scope>
    <source>
        <strain evidence="7 8">DSM 21668</strain>
    </source>
</reference>
<evidence type="ECO:0000256" key="1">
    <source>
        <dbReference type="ARBA" id="ARBA00010641"/>
    </source>
</evidence>
<dbReference type="Gene3D" id="1.10.1740.10">
    <property type="match status" value="1"/>
</dbReference>
<dbReference type="Pfam" id="PF04542">
    <property type="entry name" value="Sigma70_r2"/>
    <property type="match status" value="1"/>
</dbReference>
<dbReference type="PANTHER" id="PTHR43133:SF46">
    <property type="entry name" value="RNA POLYMERASE SIGMA-70 FACTOR ECF SUBFAMILY"/>
    <property type="match status" value="1"/>
</dbReference>
<dbReference type="InterPro" id="IPR013324">
    <property type="entry name" value="RNA_pol_sigma_r3/r4-like"/>
</dbReference>
<organism evidence="7 8">
    <name type="scientific">Siphonobacter aquaeclarae</name>
    <dbReference type="NCBI Taxonomy" id="563176"/>
    <lineage>
        <taxon>Bacteria</taxon>
        <taxon>Pseudomonadati</taxon>
        <taxon>Bacteroidota</taxon>
        <taxon>Cytophagia</taxon>
        <taxon>Cytophagales</taxon>
        <taxon>Cytophagaceae</taxon>
        <taxon>Siphonobacter</taxon>
    </lineage>
</organism>
<dbReference type="OrthoDB" id="1524077at2"/>
<keyword evidence="2" id="KW-0805">Transcription regulation</keyword>
<gene>
    <name evidence="7" type="ORF">SAMN04488090_0466</name>
</gene>
<dbReference type="SUPFAM" id="SSF88946">
    <property type="entry name" value="Sigma2 domain of RNA polymerase sigma factors"/>
    <property type="match status" value="1"/>
</dbReference>
<dbReference type="Gene3D" id="1.10.10.10">
    <property type="entry name" value="Winged helix-like DNA-binding domain superfamily/Winged helix DNA-binding domain"/>
    <property type="match status" value="1"/>
</dbReference>
<dbReference type="NCBIfam" id="TIGR02937">
    <property type="entry name" value="sigma70-ECF"/>
    <property type="match status" value="1"/>
</dbReference>
<name>A0A1G9IGF0_9BACT</name>
<dbReference type="NCBIfam" id="TIGR02985">
    <property type="entry name" value="Sig70_bacteroi1"/>
    <property type="match status" value="1"/>
</dbReference>
<evidence type="ECO:0000259" key="5">
    <source>
        <dbReference type="Pfam" id="PF04542"/>
    </source>
</evidence>
<dbReference type="EMBL" id="FNGS01000001">
    <property type="protein sequence ID" value="SDL24146.1"/>
    <property type="molecule type" value="Genomic_DNA"/>
</dbReference>
<dbReference type="Pfam" id="PF08281">
    <property type="entry name" value="Sigma70_r4_2"/>
    <property type="match status" value="1"/>
</dbReference>
<dbReference type="AlphaFoldDB" id="A0A1G9IGF0"/>
<keyword evidence="3" id="KW-0731">Sigma factor</keyword>
<dbReference type="InterPro" id="IPR013249">
    <property type="entry name" value="RNA_pol_sigma70_r4_t2"/>
</dbReference>
<dbReference type="GO" id="GO:0016987">
    <property type="term" value="F:sigma factor activity"/>
    <property type="evidence" value="ECO:0007669"/>
    <property type="project" value="UniProtKB-KW"/>
</dbReference>
<evidence type="ECO:0000259" key="6">
    <source>
        <dbReference type="Pfam" id="PF08281"/>
    </source>
</evidence>
<dbReference type="GO" id="GO:0003677">
    <property type="term" value="F:DNA binding"/>
    <property type="evidence" value="ECO:0007669"/>
    <property type="project" value="InterPro"/>
</dbReference>
<dbReference type="GO" id="GO:0006352">
    <property type="term" value="P:DNA-templated transcription initiation"/>
    <property type="evidence" value="ECO:0007669"/>
    <property type="project" value="InterPro"/>
</dbReference>
<feature type="domain" description="RNA polymerase sigma-70 region 2" evidence="5">
    <location>
        <begin position="26"/>
        <end position="91"/>
    </location>
</feature>
<dbReference type="Proteomes" id="UP000198901">
    <property type="component" value="Unassembled WGS sequence"/>
</dbReference>
<comment type="similarity">
    <text evidence="1">Belongs to the sigma-70 factor family. ECF subfamily.</text>
</comment>
<feature type="domain" description="RNA polymerase sigma factor 70 region 4 type 2" evidence="6">
    <location>
        <begin position="123"/>
        <end position="173"/>
    </location>
</feature>